<dbReference type="EMBL" id="CP012333">
    <property type="protein sequence ID" value="AKV00862.1"/>
    <property type="molecule type" value="Genomic_DNA"/>
</dbReference>
<protein>
    <submittedName>
        <fullName evidence="1">Uncharacterized protein</fullName>
    </submittedName>
</protein>
<dbReference type="AlphaFoldDB" id="A0A0K1Q5D2"/>
<accession>A0A0K1Q5D2</accession>
<gene>
    <name evidence="1" type="ORF">AKJ09_07525</name>
</gene>
<evidence type="ECO:0000313" key="2">
    <source>
        <dbReference type="Proteomes" id="UP000064967"/>
    </source>
</evidence>
<keyword evidence="2" id="KW-1185">Reference proteome</keyword>
<sequence>MRLGLRPVLLDLPGLRPLRFNASRVIVAANTTGPRAIAPFLAPI</sequence>
<reference evidence="1 2" key="1">
    <citation type="submission" date="2015-08" db="EMBL/GenBank/DDBJ databases">
        <authorList>
            <person name="Babu N.S."/>
            <person name="Beckwith C.J."/>
            <person name="Beseler K.G."/>
            <person name="Brison A."/>
            <person name="Carone J.V."/>
            <person name="Caskin T.P."/>
            <person name="Diamond M."/>
            <person name="Durham M.E."/>
            <person name="Foxe J.M."/>
            <person name="Go M."/>
            <person name="Henderson B.A."/>
            <person name="Jones I.B."/>
            <person name="McGettigan J.A."/>
            <person name="Micheletti S.J."/>
            <person name="Nasrallah M.E."/>
            <person name="Ortiz D."/>
            <person name="Piller C.R."/>
            <person name="Privatt S.R."/>
            <person name="Schneider S.L."/>
            <person name="Sharp S."/>
            <person name="Smith T.C."/>
            <person name="Stanton J.D."/>
            <person name="Ullery H.E."/>
            <person name="Wilson R.J."/>
            <person name="Serrano M.G."/>
            <person name="Buck G."/>
            <person name="Lee V."/>
            <person name="Wang Y."/>
            <person name="Carvalho R."/>
            <person name="Voegtly L."/>
            <person name="Shi R."/>
            <person name="Duckworth R."/>
            <person name="Johnson A."/>
            <person name="Loviza R."/>
            <person name="Walstead R."/>
            <person name="Shah Z."/>
            <person name="Kiflezghi M."/>
            <person name="Wade K."/>
            <person name="Ball S.L."/>
            <person name="Bradley K.W."/>
            <person name="Asai D.J."/>
            <person name="Bowman C.A."/>
            <person name="Russell D.A."/>
            <person name="Pope W.H."/>
            <person name="Jacobs-Sera D."/>
            <person name="Hendrix R.W."/>
            <person name="Hatfull G.F."/>
        </authorList>
    </citation>
    <scope>NUCLEOTIDE SEQUENCE [LARGE SCALE GENOMIC DNA]</scope>
    <source>
        <strain evidence="1 2">DSM 27648</strain>
    </source>
</reference>
<dbReference type="STRING" id="1391654.AKJ09_07525"/>
<evidence type="ECO:0000313" key="1">
    <source>
        <dbReference type="EMBL" id="AKV00862.1"/>
    </source>
</evidence>
<dbReference type="KEGG" id="llu:AKJ09_07525"/>
<organism evidence="1 2">
    <name type="scientific">Labilithrix luteola</name>
    <dbReference type="NCBI Taxonomy" id="1391654"/>
    <lineage>
        <taxon>Bacteria</taxon>
        <taxon>Pseudomonadati</taxon>
        <taxon>Myxococcota</taxon>
        <taxon>Polyangia</taxon>
        <taxon>Polyangiales</taxon>
        <taxon>Labilitrichaceae</taxon>
        <taxon>Labilithrix</taxon>
    </lineage>
</organism>
<name>A0A0K1Q5D2_9BACT</name>
<dbReference type="Proteomes" id="UP000064967">
    <property type="component" value="Chromosome"/>
</dbReference>
<proteinExistence type="predicted"/>